<dbReference type="GO" id="GO:0005507">
    <property type="term" value="F:copper ion binding"/>
    <property type="evidence" value="ECO:0007669"/>
    <property type="project" value="InterPro"/>
</dbReference>
<keyword evidence="3" id="KW-0560">Oxidoreductase</keyword>
<evidence type="ECO:0000256" key="2">
    <source>
        <dbReference type="ARBA" id="ARBA00022723"/>
    </source>
</evidence>
<evidence type="ECO:0000313" key="8">
    <source>
        <dbReference type="EMBL" id="JAS10954.1"/>
    </source>
</evidence>
<dbReference type="FunFam" id="2.60.40.420:FF:000031">
    <property type="entry name" value="Laccase-2 isoform A"/>
    <property type="match status" value="1"/>
</dbReference>
<dbReference type="PANTHER" id="PTHR11709">
    <property type="entry name" value="MULTI-COPPER OXIDASE"/>
    <property type="match status" value="1"/>
</dbReference>
<protein>
    <recommendedName>
        <fullName evidence="9">Plastocyanin-like domain-containing protein</fullName>
    </recommendedName>
</protein>
<accession>A0A1B6CBW5</accession>
<evidence type="ECO:0000256" key="4">
    <source>
        <dbReference type="ARBA" id="ARBA00023008"/>
    </source>
</evidence>
<evidence type="ECO:0008006" key="9">
    <source>
        <dbReference type="Google" id="ProtNLM"/>
    </source>
</evidence>
<dbReference type="SUPFAM" id="SSF49503">
    <property type="entry name" value="Cupredoxins"/>
    <property type="match status" value="2"/>
</dbReference>
<gene>
    <name evidence="8" type="ORF">g.6428</name>
</gene>
<dbReference type="PANTHER" id="PTHR11709:SF394">
    <property type="entry name" value="FI03373P-RELATED"/>
    <property type="match status" value="1"/>
</dbReference>
<evidence type="ECO:0000259" key="7">
    <source>
        <dbReference type="Pfam" id="PF07732"/>
    </source>
</evidence>
<organism evidence="8">
    <name type="scientific">Clastoptera arizonana</name>
    <name type="common">Arizona spittle bug</name>
    <dbReference type="NCBI Taxonomy" id="38151"/>
    <lineage>
        <taxon>Eukaryota</taxon>
        <taxon>Metazoa</taxon>
        <taxon>Ecdysozoa</taxon>
        <taxon>Arthropoda</taxon>
        <taxon>Hexapoda</taxon>
        <taxon>Insecta</taxon>
        <taxon>Pterygota</taxon>
        <taxon>Neoptera</taxon>
        <taxon>Paraneoptera</taxon>
        <taxon>Hemiptera</taxon>
        <taxon>Auchenorrhyncha</taxon>
        <taxon>Cercopoidea</taxon>
        <taxon>Clastopteridae</taxon>
        <taxon>Clastoptera</taxon>
    </lineage>
</organism>
<feature type="chain" id="PRO_5008580275" description="Plastocyanin-like domain-containing protein" evidence="5">
    <location>
        <begin position="21"/>
        <end position="366"/>
    </location>
</feature>
<evidence type="ECO:0000259" key="6">
    <source>
        <dbReference type="Pfam" id="PF00394"/>
    </source>
</evidence>
<sequence>MMYSQLIFICVILIKSVIEASFLEKMKLQNQLLQTADESHPCLRDCIEGDSKICNFTFQVDMYTTMSVRCGDCPYNLTACSNPSCITGGGISRSVVNVNRRVPGPSINVCENDTVVVDVINNLKTDPLTIHWHGIHQINSPYMDGAPFVTQCPISPGNSFRYKFLAFPHGTHMWHGHVGFQESDGLFGSFVIRRNEPAHIKSLYDFDLPEHTMTVWHWYNETNEDILPKILHKNGSVFGYGFLINDKAAFKTFYKNNEQFSTPRAKFTVAKGNRYRFRVISNGAIYCPFQMSIDNHHMNVISSDTTAFEPVLAESLILNAGERFSFILEAKQTEGCYWIRFRGTGDCGPKKSSVHSEAYLCYEGFD</sequence>
<dbReference type="AlphaFoldDB" id="A0A1B6CBW5"/>
<dbReference type="CDD" id="cd13884">
    <property type="entry name" value="CuRO_2_tcLCC_insect_like"/>
    <property type="match status" value="1"/>
</dbReference>
<dbReference type="GO" id="GO:0005886">
    <property type="term" value="C:plasma membrane"/>
    <property type="evidence" value="ECO:0007669"/>
    <property type="project" value="TreeGrafter"/>
</dbReference>
<dbReference type="Pfam" id="PF00394">
    <property type="entry name" value="Cu-oxidase"/>
    <property type="match status" value="1"/>
</dbReference>
<name>A0A1B6CBW5_9HEMI</name>
<dbReference type="FunFam" id="2.60.40.420:FF:000045">
    <property type="entry name" value="Laccase 2"/>
    <property type="match status" value="1"/>
</dbReference>
<keyword evidence="5" id="KW-0732">Signal</keyword>
<dbReference type="InterPro" id="IPR008972">
    <property type="entry name" value="Cupredoxin"/>
</dbReference>
<dbReference type="Gene3D" id="2.60.40.420">
    <property type="entry name" value="Cupredoxins - blue copper proteins"/>
    <property type="match status" value="2"/>
</dbReference>
<feature type="domain" description="Plastocyanin-like" evidence="7">
    <location>
        <begin position="89"/>
        <end position="195"/>
    </location>
</feature>
<feature type="non-terminal residue" evidence="8">
    <location>
        <position position="366"/>
    </location>
</feature>
<comment type="similarity">
    <text evidence="1">Belongs to the multicopper oxidase family.</text>
</comment>
<evidence type="ECO:0000256" key="3">
    <source>
        <dbReference type="ARBA" id="ARBA00023002"/>
    </source>
</evidence>
<feature type="signal peptide" evidence="5">
    <location>
        <begin position="1"/>
        <end position="20"/>
    </location>
</feature>
<dbReference type="GO" id="GO:0006826">
    <property type="term" value="P:iron ion transport"/>
    <property type="evidence" value="ECO:0007669"/>
    <property type="project" value="TreeGrafter"/>
</dbReference>
<evidence type="ECO:0000256" key="5">
    <source>
        <dbReference type="SAM" id="SignalP"/>
    </source>
</evidence>
<dbReference type="InterPro" id="IPR001117">
    <property type="entry name" value="Cu-oxidase_2nd"/>
</dbReference>
<dbReference type="InterPro" id="IPR045087">
    <property type="entry name" value="Cu-oxidase_fam"/>
</dbReference>
<evidence type="ECO:0000256" key="1">
    <source>
        <dbReference type="ARBA" id="ARBA00010609"/>
    </source>
</evidence>
<keyword evidence="2" id="KW-0479">Metal-binding</keyword>
<proteinExistence type="inferred from homology"/>
<keyword evidence="4" id="KW-0186">Copper</keyword>
<reference evidence="8" key="1">
    <citation type="submission" date="2015-12" db="EMBL/GenBank/DDBJ databases">
        <title>De novo transcriptome assembly of four potential Pierce s Disease insect vectors from Arizona vineyards.</title>
        <authorList>
            <person name="Tassone E.E."/>
        </authorList>
    </citation>
    <scope>NUCLEOTIDE SEQUENCE</scope>
</reference>
<dbReference type="CDD" id="cd13858">
    <property type="entry name" value="CuRO_1_tcLCC2_insect_like"/>
    <property type="match status" value="1"/>
</dbReference>
<dbReference type="GO" id="GO:0016491">
    <property type="term" value="F:oxidoreductase activity"/>
    <property type="evidence" value="ECO:0007669"/>
    <property type="project" value="UniProtKB-KW"/>
</dbReference>
<dbReference type="InterPro" id="IPR011707">
    <property type="entry name" value="Cu-oxidase-like_N"/>
</dbReference>
<feature type="domain" description="Plastocyanin-like" evidence="6">
    <location>
        <begin position="211"/>
        <end position="362"/>
    </location>
</feature>
<dbReference type="Pfam" id="PF07732">
    <property type="entry name" value="Cu-oxidase_3"/>
    <property type="match status" value="1"/>
</dbReference>
<dbReference type="EMBL" id="GEDC01026344">
    <property type="protein sequence ID" value="JAS10954.1"/>
    <property type="molecule type" value="Transcribed_RNA"/>
</dbReference>